<dbReference type="EMBL" id="CAJPDT010000144">
    <property type="protein sequence ID" value="CAF9941224.1"/>
    <property type="molecule type" value="Genomic_DNA"/>
</dbReference>
<keyword evidence="4" id="KW-1185">Reference proteome</keyword>
<evidence type="ECO:0008006" key="5">
    <source>
        <dbReference type="Google" id="ProtNLM"/>
    </source>
</evidence>
<organism evidence="3 4">
    <name type="scientific">Imshaugia aleurites</name>
    <dbReference type="NCBI Taxonomy" id="172621"/>
    <lineage>
        <taxon>Eukaryota</taxon>
        <taxon>Fungi</taxon>
        <taxon>Dikarya</taxon>
        <taxon>Ascomycota</taxon>
        <taxon>Pezizomycotina</taxon>
        <taxon>Lecanoromycetes</taxon>
        <taxon>OSLEUM clade</taxon>
        <taxon>Lecanoromycetidae</taxon>
        <taxon>Lecanorales</taxon>
        <taxon>Lecanorineae</taxon>
        <taxon>Parmeliaceae</taxon>
        <taxon>Imshaugia</taxon>
    </lineage>
</organism>
<feature type="compositionally biased region" description="Low complexity" evidence="1">
    <location>
        <begin position="278"/>
        <end position="299"/>
    </location>
</feature>
<evidence type="ECO:0000256" key="2">
    <source>
        <dbReference type="SAM" id="SignalP"/>
    </source>
</evidence>
<reference evidence="3" key="1">
    <citation type="submission" date="2021-03" db="EMBL/GenBank/DDBJ databases">
        <authorList>
            <person name="Tagirdzhanova G."/>
        </authorList>
    </citation>
    <scope>NUCLEOTIDE SEQUENCE</scope>
</reference>
<dbReference type="Gene3D" id="3.40.50.200">
    <property type="entry name" value="Peptidase S8/S53 domain"/>
    <property type="match status" value="1"/>
</dbReference>
<feature type="region of interest" description="Disordered" evidence="1">
    <location>
        <begin position="180"/>
        <end position="332"/>
    </location>
</feature>
<dbReference type="SUPFAM" id="SSF52743">
    <property type="entry name" value="Subtilisin-like"/>
    <property type="match status" value="1"/>
</dbReference>
<feature type="compositionally biased region" description="Low complexity" evidence="1">
    <location>
        <begin position="1207"/>
        <end position="1227"/>
    </location>
</feature>
<feature type="region of interest" description="Disordered" evidence="1">
    <location>
        <begin position="1576"/>
        <end position="1620"/>
    </location>
</feature>
<evidence type="ECO:0000256" key="1">
    <source>
        <dbReference type="SAM" id="MobiDB-lite"/>
    </source>
</evidence>
<dbReference type="InterPro" id="IPR036852">
    <property type="entry name" value="Peptidase_S8/S53_dom_sf"/>
</dbReference>
<feature type="region of interest" description="Disordered" evidence="1">
    <location>
        <begin position="1201"/>
        <end position="1228"/>
    </location>
</feature>
<dbReference type="Proteomes" id="UP000664534">
    <property type="component" value="Unassembled WGS sequence"/>
</dbReference>
<feature type="compositionally biased region" description="Polar residues" evidence="1">
    <location>
        <begin position="300"/>
        <end position="317"/>
    </location>
</feature>
<feature type="compositionally biased region" description="Polar residues" evidence="1">
    <location>
        <begin position="259"/>
        <end position="277"/>
    </location>
</feature>
<dbReference type="OrthoDB" id="206201at2759"/>
<feature type="compositionally biased region" description="Gly residues" evidence="1">
    <location>
        <begin position="537"/>
        <end position="546"/>
    </location>
</feature>
<feature type="compositionally biased region" description="Polar residues" evidence="1">
    <location>
        <begin position="211"/>
        <end position="229"/>
    </location>
</feature>
<sequence length="1697" mass="176183">MRLLLSFVLLFQLGSAQNVSPYPVQCPTTGGPCEAGLPNTAAYTSPTTLTISGYVEVILPTTDGSGSTIYVTGVVTTNSLGQPSTSYLPITNVVTESAGGETVIQLPLTDGQGSLAIVTGVLTTNGAGQITTSFQPLTVTNSYSTGLVTEVVVPTAESGGSVGYGLGTISSASGHVETVIGGSPYRPPVPQASATGSSVAATASAPRSQAIVPSSGSTDGATKGQTKTGITADGSWKISRSTGSVQSSSVGPQSNSSPINSTQQTNSSTHANTPANDQSSGSGQSSTSQPVSTSAPQSQEIPSATLAVSTESSSTGTRLGPAHLITSGTTGPITPAASLVLSTSAAGLGYYPSTVTFATTHDGTSEVGIAFLTTTSGGRSIITNSVPPQSAVGTGLVVITIDGTTTTVTLSSLPTPEPLPRENSVQVITESGIAVTYSPRTLSGFASLTAPFEISTAFVETINGQKTTQAGWWLIGSGGIINPPDNQPWEPPGPGGIGCLGGPLFCDPSIMIIGGGIGIRLPGLNLPKGMTGPPGYPGGKIGGGSDPGDSDPDPDDDPPPPYEEPGDEEDENRTDDQQKTTDEIQTTDQQTSHERTTRISRQSTPVSSIDSNTATRSSQSTTSNQASMLSFSTSGSSTQSTTATGVAEYFIIAASGAAQAEINALLEQWDPSKGTVQPDVGSTDASGGTWIDYELGPQEAQSLSSRNDIILIETCASVSQYPPDSLFTSMSTTKTWNATLVTLESAMGQVTSPPQAKERRGRVEPVWREAVSTQLPSSARSISGTGYVNRPRYFRFSRPSPNEERNDHGAEHNGAILGKRDPGDRLVRQENSGKDLSVLAQAPGVPSVDNVDYIFQETKGENTWVYLVDFGVENNYEFQDNWAGIDNLGKSNIDATWLWAPDMQKVKQDWDGHGTCMASKICGSDYGAAKQTIVIPVVVGNSYQSIISGLELVATDIVNRRKLSPPQCTAGKTVVSMSLGFPIEDATYIDTLKTTLQDIMKLGVILVNSAGNDRKTQGWKSTLYPKVLAAPDLPLILVGAVDINGQLTDFSQLGIIYAVGLDAPCANKDNVMLPMDSDGTSGGESIKSTFAFLLLGPTSLYLTWLVTNHSSITACATLAGLILYLMGLETVPFAFGTDITQYQRIVYDYFATGPGGYIRPGGTYRVAWNGLDGSADTVCPLTSGSGGWGFRKRDGSAEQSNICDVQSSSSSMEQKSSSTTKPSPTSTLDGLGTLVDAITTDLGGMVNLHPTVRPLSLGPGPKPTCMSDGAPWMSPTAYCDCGASSHYPTLSVPSTISDYSSAVCAYTSLPSKTINPITTSAPPTNIPGQGGLPGCAANTWAPGAECPYASGIGFCDCDGTLAPPLPTSGMYIDCDYTLQPTANSCPVNTAYSLSLASASAASASSASVSKASVSAASAASASLAAATAFNPTHTTTSCGATFGASASYTSVPRADTDMVQDAIDYFCTPPDGTLTLKQKEPAWINFGLQAPSKVVYQLAMEWDPRVECTGAPAPSIVPSVPTGPDYWCGVFFGDLLNRCNAATGQDKWGGRVFVDCAIYEWEAFVPVSSFDEPVVAWQGNPPAGSDDNGDTGDGEPDVKAVDTKDNTTASAPPTSGAYTGATIYTGGAGKRSLVEEGVVSKVEEGEVVGRGFEKRKIRERERERRHGGSLVRGMMEWVGVGTGMGRRDVGVYHFGGR</sequence>
<dbReference type="GO" id="GO:0006508">
    <property type="term" value="P:proteolysis"/>
    <property type="evidence" value="ECO:0007669"/>
    <property type="project" value="InterPro"/>
</dbReference>
<keyword evidence="2" id="KW-0732">Signal</keyword>
<feature type="compositionally biased region" description="Basic and acidic residues" evidence="1">
    <location>
        <begin position="801"/>
        <end position="811"/>
    </location>
</feature>
<accession>A0A8H3PIQ1</accession>
<feature type="compositionally biased region" description="Basic and acidic residues" evidence="1">
    <location>
        <begin position="1596"/>
        <end position="1605"/>
    </location>
</feature>
<gene>
    <name evidence="3" type="ORF">IMSHALPRED_002480</name>
</gene>
<feature type="signal peptide" evidence="2">
    <location>
        <begin position="1"/>
        <end position="16"/>
    </location>
</feature>
<feature type="compositionally biased region" description="Low complexity" evidence="1">
    <location>
        <begin position="627"/>
        <end position="640"/>
    </location>
</feature>
<evidence type="ECO:0000313" key="4">
    <source>
        <dbReference type="Proteomes" id="UP000664534"/>
    </source>
</evidence>
<feature type="compositionally biased region" description="Low complexity" evidence="1">
    <location>
        <begin position="192"/>
        <end position="205"/>
    </location>
</feature>
<feature type="compositionally biased region" description="Acidic residues" evidence="1">
    <location>
        <begin position="548"/>
        <end position="573"/>
    </location>
</feature>
<feature type="compositionally biased region" description="Low complexity" evidence="1">
    <location>
        <begin position="239"/>
        <end position="258"/>
    </location>
</feature>
<feature type="compositionally biased region" description="Polar residues" evidence="1">
    <location>
        <begin position="599"/>
        <end position="626"/>
    </location>
</feature>
<name>A0A8H3PIQ1_9LECA</name>
<feature type="chain" id="PRO_5034661023" description="Peptidase S8/S53 domain-containing protein" evidence="2">
    <location>
        <begin position="17"/>
        <end position="1697"/>
    </location>
</feature>
<protein>
    <recommendedName>
        <fullName evidence="5">Peptidase S8/S53 domain-containing protein</fullName>
    </recommendedName>
</protein>
<feature type="region of interest" description="Disordered" evidence="1">
    <location>
        <begin position="797"/>
        <end position="824"/>
    </location>
</feature>
<proteinExistence type="predicted"/>
<feature type="region of interest" description="Disordered" evidence="1">
    <location>
        <begin position="530"/>
        <end position="640"/>
    </location>
</feature>
<dbReference type="GO" id="GO:0004252">
    <property type="term" value="F:serine-type endopeptidase activity"/>
    <property type="evidence" value="ECO:0007669"/>
    <property type="project" value="InterPro"/>
</dbReference>
<comment type="caution">
    <text evidence="3">The sequence shown here is derived from an EMBL/GenBank/DDBJ whole genome shotgun (WGS) entry which is preliminary data.</text>
</comment>
<evidence type="ECO:0000313" key="3">
    <source>
        <dbReference type="EMBL" id="CAF9941224.1"/>
    </source>
</evidence>